<evidence type="ECO:0000313" key="3">
    <source>
        <dbReference type="Proteomes" id="UP000003042"/>
    </source>
</evidence>
<dbReference type="Proteomes" id="UP000003042">
    <property type="component" value="Unassembled WGS sequence"/>
</dbReference>
<accession>A0ABC9NUT3</accession>
<keyword evidence="1" id="KW-1133">Transmembrane helix</keyword>
<gene>
    <name evidence="2" type="ORF">ESCAB7627_0849</name>
</gene>
<keyword evidence="1" id="KW-0812">Transmembrane</keyword>
<evidence type="ECO:0000256" key="1">
    <source>
        <dbReference type="SAM" id="Phobius"/>
    </source>
</evidence>
<dbReference type="AlphaFoldDB" id="A0ABC9NUT3"/>
<evidence type="ECO:0000313" key="2">
    <source>
        <dbReference type="EMBL" id="EDS93982.1"/>
    </source>
</evidence>
<reference evidence="2 3" key="1">
    <citation type="submission" date="2008-02" db="EMBL/GenBank/DDBJ databases">
        <title>Annotation of Escherichia albertii TW07627.</title>
        <authorList>
            <person name="Sutton G."/>
            <person name="Whittam T.S."/>
            <person name="Sebastian Y."/>
        </authorList>
    </citation>
    <scope>NUCLEOTIDE SEQUENCE [LARGE SCALE GENOMIC DNA]</scope>
    <source>
        <strain evidence="2 3">TW07627</strain>
    </source>
</reference>
<name>A0ABC9NUT3_ESCAT</name>
<protein>
    <submittedName>
        <fullName evidence="2">Uncharacterized protein</fullName>
    </submittedName>
</protein>
<feature type="transmembrane region" description="Helical" evidence="1">
    <location>
        <begin position="20"/>
        <end position="38"/>
    </location>
</feature>
<dbReference type="EMBL" id="ABKX01000001">
    <property type="protein sequence ID" value="EDS93982.1"/>
    <property type="molecule type" value="Genomic_DNA"/>
</dbReference>
<comment type="caution">
    <text evidence="2">The sequence shown here is derived from an EMBL/GenBank/DDBJ whole genome shotgun (WGS) entry which is preliminary data.</text>
</comment>
<proteinExistence type="predicted"/>
<sequence length="39" mass="4307">MVSRSRQNIKINIINESDVYGLSTAIHLCILSISAIIGY</sequence>
<organism evidence="2 3">
    <name type="scientific">Escherichia albertii (strain TW07627)</name>
    <dbReference type="NCBI Taxonomy" id="502347"/>
    <lineage>
        <taxon>Bacteria</taxon>
        <taxon>Pseudomonadati</taxon>
        <taxon>Pseudomonadota</taxon>
        <taxon>Gammaproteobacteria</taxon>
        <taxon>Enterobacterales</taxon>
        <taxon>Enterobacteriaceae</taxon>
        <taxon>Escherichia</taxon>
    </lineage>
</organism>
<keyword evidence="1" id="KW-0472">Membrane</keyword>